<dbReference type="AlphaFoldDB" id="A0A395UR53"/>
<dbReference type="Proteomes" id="UP000266497">
    <property type="component" value="Unassembled WGS sequence"/>
</dbReference>
<evidence type="ECO:0000313" key="1">
    <source>
        <dbReference type="EMBL" id="RGR42591.1"/>
    </source>
</evidence>
<dbReference type="Gene3D" id="3.40.50.2000">
    <property type="entry name" value="Glycogen Phosphorylase B"/>
    <property type="match status" value="1"/>
</dbReference>
<sequence length="397" mass="46278">MTLNKSYNNMNKRKICIIMHNDLMDYPPMISLIDIMKELGEDIIYIGHYTDSPTTRRFEELGVKLIKLGCIRSNSDWTNLKIYKQYKKALSEQLKSLNLTSSDIIWYVYSQTSNFIHDILSRYRYVIHYFEYAPQNDSWKFRLLYPSYNQLEFVRKAIGIVHCEYNRGQIYRAINGLDKSPFILPNKPYVKEHSMDESGMPDDIKKLIMDVKHKVQGKKVILYQGFFASVERRLEEFCQAINQMPSDYVMIAMGKGPNNYYDVLKKKYQSDKILFIPFIIPPFHLYVTEMASIGVMSYSPHQKTHAGVVNALYCAPNKIFEYGKYGKPMIANDVPALKYIFKEYHCGEVVDYPITPNAISTILEKLFSNYDMYSKGALEYYQSVDLIKIVKGILASI</sequence>
<dbReference type="SUPFAM" id="SSF53756">
    <property type="entry name" value="UDP-Glycosyltransferase/glycogen phosphorylase"/>
    <property type="match status" value="1"/>
</dbReference>
<proteinExistence type="predicted"/>
<comment type="caution">
    <text evidence="1">The sequence shown here is derived from an EMBL/GenBank/DDBJ whole genome shotgun (WGS) entry which is preliminary data.</text>
</comment>
<evidence type="ECO:0000313" key="2">
    <source>
        <dbReference type="Proteomes" id="UP000266497"/>
    </source>
</evidence>
<reference evidence="1 2" key="1">
    <citation type="submission" date="2018-08" db="EMBL/GenBank/DDBJ databases">
        <title>A genome reference for cultivated species of the human gut microbiota.</title>
        <authorList>
            <person name="Zou Y."/>
            <person name="Xue W."/>
            <person name="Luo G."/>
        </authorList>
    </citation>
    <scope>NUCLEOTIDE SEQUENCE [LARGE SCALE GENOMIC DNA]</scope>
    <source>
        <strain evidence="1 2">AF25-30LB</strain>
    </source>
</reference>
<name>A0A395UR53_PHOVU</name>
<dbReference type="EMBL" id="QRUD01000009">
    <property type="protein sequence ID" value="RGR42591.1"/>
    <property type="molecule type" value="Genomic_DNA"/>
</dbReference>
<protein>
    <recommendedName>
        <fullName evidence="3">Glycosyltransferase</fullName>
    </recommendedName>
</protein>
<organism evidence="1 2">
    <name type="scientific">Phocaeicola vulgatus</name>
    <name type="common">Bacteroides vulgatus</name>
    <dbReference type="NCBI Taxonomy" id="821"/>
    <lineage>
        <taxon>Bacteria</taxon>
        <taxon>Pseudomonadati</taxon>
        <taxon>Bacteroidota</taxon>
        <taxon>Bacteroidia</taxon>
        <taxon>Bacteroidales</taxon>
        <taxon>Bacteroidaceae</taxon>
        <taxon>Phocaeicola</taxon>
    </lineage>
</organism>
<evidence type="ECO:0008006" key="3">
    <source>
        <dbReference type="Google" id="ProtNLM"/>
    </source>
</evidence>
<accession>A0A395UR53</accession>
<gene>
    <name evidence="1" type="ORF">DWY53_04610</name>
</gene>